<dbReference type="EMBL" id="SNYJ01000004">
    <property type="protein sequence ID" value="TDQ41150.1"/>
    <property type="molecule type" value="Genomic_DNA"/>
</dbReference>
<dbReference type="RefSeq" id="WP_133579749.1">
    <property type="nucleotide sequence ID" value="NZ_SNYJ01000004.1"/>
</dbReference>
<name>A0A4R6U3Z9_9BACI</name>
<accession>A0A4R6U3Z9</accession>
<evidence type="ECO:0000313" key="4">
    <source>
        <dbReference type="EMBL" id="TDQ41150.1"/>
    </source>
</evidence>
<evidence type="ECO:0000256" key="1">
    <source>
        <dbReference type="ARBA" id="ARBA00006252"/>
    </source>
</evidence>
<evidence type="ECO:0000313" key="5">
    <source>
        <dbReference type="Proteomes" id="UP000295632"/>
    </source>
</evidence>
<dbReference type="GO" id="GO:0003955">
    <property type="term" value="F:NAD(P)H dehydrogenase (quinone) activity"/>
    <property type="evidence" value="ECO:0007669"/>
    <property type="project" value="TreeGrafter"/>
</dbReference>
<reference evidence="4 5" key="1">
    <citation type="submission" date="2019-03" db="EMBL/GenBank/DDBJ databases">
        <title>Genomic Encyclopedia of Type Strains, Phase IV (KMG-IV): sequencing the most valuable type-strain genomes for metagenomic binning, comparative biology and taxonomic classification.</title>
        <authorList>
            <person name="Goeker M."/>
        </authorList>
    </citation>
    <scope>NUCLEOTIDE SEQUENCE [LARGE SCALE GENOMIC DNA]</scope>
    <source>
        <strain evidence="4 5">DSM 28697</strain>
    </source>
</reference>
<dbReference type="PANTHER" id="PTHR10204">
    <property type="entry name" value="NAD P H OXIDOREDUCTASE-RELATED"/>
    <property type="match status" value="1"/>
</dbReference>
<comment type="similarity">
    <text evidence="1">Belongs to the NAD(P)H dehydrogenase (quinone) family.</text>
</comment>
<protein>
    <submittedName>
        <fullName evidence="4">NAD(P)H dehydrogenase (Quinone)</fullName>
    </submittedName>
</protein>
<keyword evidence="5" id="KW-1185">Reference proteome</keyword>
<sequence>MNVLVIVAHPRESSLTIQLAKRFIEGLEAGGHCGDILDLYRDEFDPVLREADEPDWNASKQQYSPVVQKEIHRMNSYDGLAFIFPLWWWSMPAIMKGYIDRVWNYSNAYGPGGSLPHQHISWISLAGAPVERFEKRGYDQMMRHYFNVGLADYCGIPSSSFHLLYETIKQPDVLYCEWDSHVFQLGKEFGTVNELTLS</sequence>
<organism evidence="4 5">
    <name type="scientific">Aureibacillus halotolerans</name>
    <dbReference type="NCBI Taxonomy" id="1508390"/>
    <lineage>
        <taxon>Bacteria</taxon>
        <taxon>Bacillati</taxon>
        <taxon>Bacillota</taxon>
        <taxon>Bacilli</taxon>
        <taxon>Bacillales</taxon>
        <taxon>Bacillaceae</taxon>
        <taxon>Aureibacillus</taxon>
    </lineage>
</organism>
<dbReference type="AlphaFoldDB" id="A0A4R6U3Z9"/>
<dbReference type="InterPro" id="IPR003680">
    <property type="entry name" value="Flavodoxin_fold"/>
</dbReference>
<evidence type="ECO:0000256" key="2">
    <source>
        <dbReference type="ARBA" id="ARBA00023002"/>
    </source>
</evidence>
<gene>
    <name evidence="4" type="ORF">EV213_104148</name>
</gene>
<dbReference type="Proteomes" id="UP000295632">
    <property type="component" value="Unassembled WGS sequence"/>
</dbReference>
<feature type="domain" description="Flavodoxin-like fold" evidence="3">
    <location>
        <begin position="1"/>
        <end position="168"/>
    </location>
</feature>
<evidence type="ECO:0000259" key="3">
    <source>
        <dbReference type="Pfam" id="PF02525"/>
    </source>
</evidence>
<dbReference type="InterPro" id="IPR051545">
    <property type="entry name" value="NAD(P)H_dehydrogenase_qn"/>
</dbReference>
<dbReference type="GO" id="GO:0005829">
    <property type="term" value="C:cytosol"/>
    <property type="evidence" value="ECO:0007669"/>
    <property type="project" value="TreeGrafter"/>
</dbReference>
<dbReference type="OrthoDB" id="9798454at2"/>
<proteinExistence type="inferred from homology"/>
<keyword evidence="2" id="KW-0560">Oxidoreductase</keyword>
<dbReference type="InterPro" id="IPR029039">
    <property type="entry name" value="Flavoprotein-like_sf"/>
</dbReference>
<dbReference type="SUPFAM" id="SSF52218">
    <property type="entry name" value="Flavoproteins"/>
    <property type="match status" value="1"/>
</dbReference>
<dbReference type="NCBIfam" id="NF007280">
    <property type="entry name" value="PRK09739.1"/>
    <property type="match status" value="1"/>
</dbReference>
<comment type="caution">
    <text evidence="4">The sequence shown here is derived from an EMBL/GenBank/DDBJ whole genome shotgun (WGS) entry which is preliminary data.</text>
</comment>
<dbReference type="Gene3D" id="3.40.50.360">
    <property type="match status" value="1"/>
</dbReference>
<dbReference type="Pfam" id="PF02525">
    <property type="entry name" value="Flavodoxin_2"/>
    <property type="match status" value="1"/>
</dbReference>
<dbReference type="PANTHER" id="PTHR10204:SF34">
    <property type="entry name" value="NAD(P)H DEHYDROGENASE [QUINONE] 1 ISOFORM 1"/>
    <property type="match status" value="1"/>
</dbReference>